<dbReference type="PRINTS" id="PR00996">
    <property type="entry name" value="CHERMTFRASE"/>
</dbReference>
<name>A0ABT6TNU0_9BACL</name>
<dbReference type="EMBL" id="JAGRPV010000001">
    <property type="protein sequence ID" value="MDI4647589.1"/>
    <property type="molecule type" value="Genomic_DNA"/>
</dbReference>
<dbReference type="PANTHER" id="PTHR24422:SF8">
    <property type="entry name" value="CHEMOTAXIS PROTEIN"/>
    <property type="match status" value="1"/>
</dbReference>
<dbReference type="Gene3D" id="3.40.50.150">
    <property type="entry name" value="Vaccinia Virus protein VP39"/>
    <property type="match status" value="1"/>
</dbReference>
<dbReference type="InterPro" id="IPR029063">
    <property type="entry name" value="SAM-dependent_MTases_sf"/>
</dbReference>
<accession>A0ABT6TNU0</accession>
<dbReference type="InterPro" id="IPR050903">
    <property type="entry name" value="Bact_Chemotaxis_MeTrfase"/>
</dbReference>
<dbReference type="SUPFAM" id="SSF53335">
    <property type="entry name" value="S-adenosyl-L-methionine-dependent methyltransferases"/>
    <property type="match status" value="1"/>
</dbReference>
<sequence>MTDFLDISPYDERLEKIEIEGLLEALFKRYGYDFRNYAYPSLRRRIWHRASIEQLDTISLLQNLVLHDRDAFERLLADLVIPVTEMFRDPGLFKVLRARVLPILKQASFIRAWHAGCATGEEAYSMAILLDEIQMLNHARIYATDISEASLQRARQGLISKERMSLYAHNYELSGGKERFESFYETNYGQAMLHAKYLERIVFAEHNLVTDRSFNEFQIIFCRNVMIYFDAGLRERVHSLLYDSLSPGGFLVLGNKESVAFTSFAGRYETWNDEYRIYRKPH</sequence>
<dbReference type="InterPro" id="IPR022642">
    <property type="entry name" value="CheR_C"/>
</dbReference>
<dbReference type="SMART" id="SM00138">
    <property type="entry name" value="MeTrc"/>
    <property type="match status" value="1"/>
</dbReference>
<dbReference type="InterPro" id="IPR000780">
    <property type="entry name" value="CheR_MeTrfase"/>
</dbReference>
<dbReference type="PROSITE" id="PS50123">
    <property type="entry name" value="CHER"/>
    <property type="match status" value="1"/>
</dbReference>
<dbReference type="Pfam" id="PF03705">
    <property type="entry name" value="CheR_N"/>
    <property type="match status" value="1"/>
</dbReference>
<keyword evidence="3" id="KW-1185">Reference proteome</keyword>
<evidence type="ECO:0000259" key="1">
    <source>
        <dbReference type="PROSITE" id="PS50123"/>
    </source>
</evidence>
<feature type="domain" description="CheR-type methyltransferase" evidence="1">
    <location>
        <begin position="18"/>
        <end position="259"/>
    </location>
</feature>
<dbReference type="Proteomes" id="UP001161691">
    <property type="component" value="Unassembled WGS sequence"/>
</dbReference>
<comment type="caution">
    <text evidence="2">The sequence shown here is derived from an EMBL/GenBank/DDBJ whole genome shotgun (WGS) entry which is preliminary data.</text>
</comment>
<evidence type="ECO:0000313" key="2">
    <source>
        <dbReference type="EMBL" id="MDI4647589.1"/>
    </source>
</evidence>
<dbReference type="RefSeq" id="WP_282910343.1">
    <property type="nucleotide sequence ID" value="NZ_JAGRPV010000001.1"/>
</dbReference>
<dbReference type="SUPFAM" id="SSF47757">
    <property type="entry name" value="Chemotaxis receptor methyltransferase CheR, N-terminal domain"/>
    <property type="match status" value="1"/>
</dbReference>
<reference evidence="2" key="1">
    <citation type="submission" date="2023-04" db="EMBL/GenBank/DDBJ databases">
        <title>Comparative genomic analysis of Cohnella hashimotonis sp. nov., isolated from the International Space Station.</title>
        <authorList>
            <person name="Venkateswaran K."/>
            <person name="Simpson A."/>
        </authorList>
    </citation>
    <scope>NUCLEOTIDE SEQUENCE</scope>
    <source>
        <strain evidence="2">F6_2S_P_1</strain>
    </source>
</reference>
<protein>
    <submittedName>
        <fullName evidence="2">Protein-glutamate O-methyltransferase CheR</fullName>
    </submittedName>
</protein>
<proteinExistence type="predicted"/>
<dbReference type="InterPro" id="IPR022641">
    <property type="entry name" value="CheR_N"/>
</dbReference>
<dbReference type="PANTHER" id="PTHR24422">
    <property type="entry name" value="CHEMOTAXIS PROTEIN METHYLTRANSFERASE"/>
    <property type="match status" value="1"/>
</dbReference>
<dbReference type="Pfam" id="PF01739">
    <property type="entry name" value="CheR"/>
    <property type="match status" value="1"/>
</dbReference>
<gene>
    <name evidence="2" type="ORF">KB449_21740</name>
</gene>
<evidence type="ECO:0000313" key="3">
    <source>
        <dbReference type="Proteomes" id="UP001161691"/>
    </source>
</evidence>
<organism evidence="2 3">
    <name type="scientific">Cohnella hashimotonis</name>
    <dbReference type="NCBI Taxonomy" id="2826895"/>
    <lineage>
        <taxon>Bacteria</taxon>
        <taxon>Bacillati</taxon>
        <taxon>Bacillota</taxon>
        <taxon>Bacilli</taxon>
        <taxon>Bacillales</taxon>
        <taxon>Paenibacillaceae</taxon>
        <taxon>Cohnella</taxon>
    </lineage>
</organism>